<dbReference type="InterPro" id="IPR028126">
    <property type="entry name" value="Spexin"/>
</dbReference>
<dbReference type="GO" id="GO:0005576">
    <property type="term" value="C:extracellular region"/>
    <property type="evidence" value="ECO:0007669"/>
    <property type="project" value="UniProtKB-SubCell"/>
</dbReference>
<comment type="similarity">
    <text evidence="2">Belongs to the spexin family.</text>
</comment>
<name>A0A1L8GK07_XENLA</name>
<dbReference type="GO" id="GO:0005184">
    <property type="term" value="F:neuropeptide hormone activity"/>
    <property type="evidence" value="ECO:0007669"/>
    <property type="project" value="InterPro"/>
</dbReference>
<evidence type="ECO:0000256" key="1">
    <source>
        <dbReference type="ARBA" id="ARBA00004613"/>
    </source>
</evidence>
<evidence type="ECO:0000256" key="2">
    <source>
        <dbReference type="ARBA" id="ARBA00006687"/>
    </source>
</evidence>
<dbReference type="PANTHER" id="PTHR28590:SF1">
    <property type="entry name" value="SPEXIN"/>
    <property type="match status" value="1"/>
</dbReference>
<protein>
    <submittedName>
        <fullName evidence="7">Spexin prohormone 1-like</fullName>
    </submittedName>
</protein>
<dbReference type="Proteomes" id="UP000186698">
    <property type="component" value="Chromosome 4L"/>
</dbReference>
<evidence type="ECO:0000256" key="5">
    <source>
        <dbReference type="ARBA" id="ARBA00022729"/>
    </source>
</evidence>
<dbReference type="PaxDb" id="8355-A0A1L8GK07"/>
<organism evidence="6 7">
    <name type="scientific">Xenopus laevis</name>
    <name type="common">African clawed frog</name>
    <dbReference type="NCBI Taxonomy" id="8355"/>
    <lineage>
        <taxon>Eukaryota</taxon>
        <taxon>Metazoa</taxon>
        <taxon>Chordata</taxon>
        <taxon>Craniata</taxon>
        <taxon>Vertebrata</taxon>
        <taxon>Euteleostomi</taxon>
        <taxon>Amphibia</taxon>
        <taxon>Batrachia</taxon>
        <taxon>Anura</taxon>
        <taxon>Pipoidea</taxon>
        <taxon>Pipidae</taxon>
        <taxon>Xenopodinae</taxon>
        <taxon>Xenopus</taxon>
        <taxon>Xenopus</taxon>
    </lineage>
</organism>
<sequence length="100" mass="12046">MRKQTVLFFTCAGLLLLVSESWCAPKNKLMARNWGPQSMMYLKGRHGRRVASEYEEDFEHQNLDFMTSFLKRYETSLPVKVLNFRRRRQLSQIMDYQYLD</sequence>
<evidence type="ECO:0000313" key="6">
    <source>
        <dbReference type="Proteomes" id="UP000186698"/>
    </source>
</evidence>
<dbReference type="OrthoDB" id="8908244at2759"/>
<dbReference type="Pfam" id="PF15171">
    <property type="entry name" value="Spexin"/>
    <property type="match status" value="1"/>
</dbReference>
<dbReference type="RefSeq" id="XP_041445507.1">
    <property type="nucleotide sequence ID" value="XM_041589573.1"/>
</dbReference>
<dbReference type="GeneID" id="121402843"/>
<evidence type="ECO:0000313" key="7">
    <source>
        <dbReference type="RefSeq" id="XP_041445507.1"/>
    </source>
</evidence>
<evidence type="ECO:0000256" key="3">
    <source>
        <dbReference type="ARBA" id="ARBA00022525"/>
    </source>
</evidence>
<reference evidence="7" key="1">
    <citation type="submission" date="2025-08" db="UniProtKB">
        <authorList>
            <consortium name="RefSeq"/>
        </authorList>
    </citation>
    <scope>IDENTIFICATION</scope>
    <source>
        <strain evidence="7">J_2021</strain>
        <tissue evidence="7">Erythrocytes</tissue>
    </source>
</reference>
<keyword evidence="6" id="KW-1185">Reference proteome</keyword>
<gene>
    <name evidence="7" type="primary">LOC121402843</name>
</gene>
<keyword evidence="4" id="KW-0372">Hormone</keyword>
<keyword evidence="3" id="KW-0964">Secreted</keyword>
<proteinExistence type="inferred from homology"/>
<dbReference type="KEGG" id="xla:121402843"/>
<dbReference type="PANTHER" id="PTHR28590">
    <property type="entry name" value="SPEXIN"/>
    <property type="match status" value="1"/>
</dbReference>
<evidence type="ECO:0000256" key="4">
    <source>
        <dbReference type="ARBA" id="ARBA00022702"/>
    </source>
</evidence>
<comment type="subcellular location">
    <subcellularLocation>
        <location evidence="1">Secreted</location>
    </subcellularLocation>
</comment>
<dbReference type="AlphaFoldDB" id="A0A1L8GK07"/>
<keyword evidence="5" id="KW-0732">Signal</keyword>
<accession>A0A1L8GK07</accession>